<dbReference type="InterPro" id="IPR036661">
    <property type="entry name" value="Luciferase-like_sf"/>
</dbReference>
<dbReference type="PANTHER" id="PTHR30137:SF8">
    <property type="entry name" value="BLR5498 PROTEIN"/>
    <property type="match status" value="1"/>
</dbReference>
<evidence type="ECO:0000256" key="1">
    <source>
        <dbReference type="ARBA" id="ARBA00023002"/>
    </source>
</evidence>
<dbReference type="Proteomes" id="UP001141259">
    <property type="component" value="Unassembled WGS sequence"/>
</dbReference>
<evidence type="ECO:0000256" key="2">
    <source>
        <dbReference type="ARBA" id="ARBA00023033"/>
    </source>
</evidence>
<comment type="caution">
    <text evidence="4">The sequence shown here is derived from an EMBL/GenBank/DDBJ whole genome shotgun (WGS) entry which is preliminary data.</text>
</comment>
<dbReference type="Gene3D" id="3.20.20.30">
    <property type="entry name" value="Luciferase-like domain"/>
    <property type="match status" value="1"/>
</dbReference>
<proteinExistence type="predicted"/>
<reference evidence="4" key="1">
    <citation type="submission" date="2022-08" db="EMBL/GenBank/DDBJ databases">
        <authorList>
            <person name="Tistechok S."/>
            <person name="Samborskyy M."/>
            <person name="Roman I."/>
        </authorList>
    </citation>
    <scope>NUCLEOTIDE SEQUENCE</scope>
    <source>
        <strain evidence="4">DSM 103496</strain>
    </source>
</reference>
<evidence type="ECO:0000313" key="5">
    <source>
        <dbReference type="Proteomes" id="UP001141259"/>
    </source>
</evidence>
<dbReference type="AlphaFoldDB" id="A0A9X2VU68"/>
<dbReference type="GO" id="GO:0005829">
    <property type="term" value="C:cytosol"/>
    <property type="evidence" value="ECO:0007669"/>
    <property type="project" value="TreeGrafter"/>
</dbReference>
<protein>
    <submittedName>
        <fullName evidence="4">LLM class flavin-dependent oxidoreductase</fullName>
    </submittedName>
</protein>
<organism evidence="4 5">
    <name type="scientific">Umezawaea endophytica</name>
    <dbReference type="NCBI Taxonomy" id="1654476"/>
    <lineage>
        <taxon>Bacteria</taxon>
        <taxon>Bacillati</taxon>
        <taxon>Actinomycetota</taxon>
        <taxon>Actinomycetes</taxon>
        <taxon>Pseudonocardiales</taxon>
        <taxon>Pseudonocardiaceae</taxon>
        <taxon>Umezawaea</taxon>
    </lineage>
</organism>
<keyword evidence="1" id="KW-0560">Oxidoreductase</keyword>
<evidence type="ECO:0000313" key="4">
    <source>
        <dbReference type="EMBL" id="MCS7482950.1"/>
    </source>
</evidence>
<name>A0A9X2VU68_9PSEU</name>
<accession>A0A9X2VU68</accession>
<dbReference type="InterPro" id="IPR011251">
    <property type="entry name" value="Luciferase-like_dom"/>
</dbReference>
<dbReference type="Pfam" id="PF00296">
    <property type="entry name" value="Bac_luciferase"/>
    <property type="match status" value="1"/>
</dbReference>
<evidence type="ECO:0000259" key="3">
    <source>
        <dbReference type="Pfam" id="PF00296"/>
    </source>
</evidence>
<feature type="domain" description="Luciferase-like" evidence="3">
    <location>
        <begin position="18"/>
        <end position="309"/>
    </location>
</feature>
<sequence length="351" mass="38594">MTPTSLEIGIDNFVSHVIDPRTGVAYHPAERMRQFLAEVVAADRAGVDTFGVGEHHHEYFLDSAPSLILAAAAALTERIRLRSAVTVLSADDPVRLFEQFATLDVISGGRAEMVLGRGSFTEAFPLFGFDLADYDSLFSEKLDLMLRLRAEPFPHWRGTHRPPLTGQGVFPRPVQEKLPMWIGVGGTPASFVRAGALGLPLMVGIIGGDPRRFRPLLDLYREAGRKAGHSPEDLLVGVHCFGFVGDTDRQAADDFWPGYERTMSTVGRQRGLPAPDRARYDSEIGERGSFFIGSPDTVARKIRDLGRDLGGISRFTLQMTNSVMAPETMLRSVELLGTEVKPRVLHLLSLV</sequence>
<dbReference type="EMBL" id="JANYMP010000027">
    <property type="protein sequence ID" value="MCS7482950.1"/>
    <property type="molecule type" value="Genomic_DNA"/>
</dbReference>
<keyword evidence="5" id="KW-1185">Reference proteome</keyword>
<dbReference type="GO" id="GO:0004497">
    <property type="term" value="F:monooxygenase activity"/>
    <property type="evidence" value="ECO:0007669"/>
    <property type="project" value="UniProtKB-KW"/>
</dbReference>
<dbReference type="GO" id="GO:0016705">
    <property type="term" value="F:oxidoreductase activity, acting on paired donors, with incorporation or reduction of molecular oxygen"/>
    <property type="evidence" value="ECO:0007669"/>
    <property type="project" value="InterPro"/>
</dbReference>
<dbReference type="RefSeq" id="WP_259628415.1">
    <property type="nucleotide sequence ID" value="NZ_JANYMP010000027.1"/>
</dbReference>
<dbReference type="SUPFAM" id="SSF51679">
    <property type="entry name" value="Bacterial luciferase-like"/>
    <property type="match status" value="1"/>
</dbReference>
<gene>
    <name evidence="4" type="ORF">NZH93_39395</name>
</gene>
<dbReference type="PANTHER" id="PTHR30137">
    <property type="entry name" value="LUCIFERASE-LIKE MONOOXYGENASE"/>
    <property type="match status" value="1"/>
</dbReference>
<keyword evidence="2" id="KW-0503">Monooxygenase</keyword>
<dbReference type="InterPro" id="IPR050766">
    <property type="entry name" value="Bact_Lucif_Oxidored"/>
</dbReference>